<protein>
    <submittedName>
        <fullName evidence="1">Uncharacterized protein</fullName>
    </submittedName>
</protein>
<dbReference type="KEGG" id="pspw:BJG93_35490"/>
<proteinExistence type="predicted"/>
<gene>
    <name evidence="1" type="ORF">BJG93_35490</name>
</gene>
<evidence type="ECO:0000313" key="2">
    <source>
        <dbReference type="Proteomes" id="UP000179860"/>
    </source>
</evidence>
<dbReference type="EMBL" id="CP017561">
    <property type="protein sequence ID" value="QXE07149.1"/>
    <property type="molecule type" value="Genomic_DNA"/>
</dbReference>
<organism evidence="1 2">
    <name type="scientific">Paraburkholderia sprentiae WSM5005</name>
    <dbReference type="NCBI Taxonomy" id="754502"/>
    <lineage>
        <taxon>Bacteria</taxon>
        <taxon>Pseudomonadati</taxon>
        <taxon>Pseudomonadota</taxon>
        <taxon>Betaproteobacteria</taxon>
        <taxon>Burkholderiales</taxon>
        <taxon>Burkholderiaceae</taxon>
        <taxon>Paraburkholderia</taxon>
    </lineage>
</organism>
<accession>A0A8F4KHD9</accession>
<reference evidence="1" key="1">
    <citation type="submission" date="2016-09" db="EMBL/GenBank/DDBJ databases">
        <title>The Complete Genome of Burkholderia sprentiae wsm5005.</title>
        <authorList>
            <person name="De Meyer S."/>
            <person name="Wang P."/>
            <person name="Terpolilli J."/>
        </authorList>
    </citation>
    <scope>NUCLEOTIDE SEQUENCE [LARGE SCALE GENOMIC DNA]</scope>
    <source>
        <strain evidence="1">WSM5005</strain>
    </source>
</reference>
<keyword evidence="2" id="KW-1185">Reference proteome</keyword>
<sequence length="67" mass="7542">MILNSAGRAKLIAYHNIDYAIKFQDTVPRESVDCCFHDGGLRGAKYNLTRLLRQLNFVLLVDVADTS</sequence>
<dbReference type="RefSeq" id="WP_154671870.1">
    <property type="nucleotide sequence ID" value="NZ_CP017561.2"/>
</dbReference>
<name>A0A8F4KHD9_9BURK</name>
<dbReference type="AlphaFoldDB" id="A0A8F4KHD9"/>
<dbReference type="Proteomes" id="UP000179860">
    <property type="component" value="Chromosome 1"/>
</dbReference>
<evidence type="ECO:0000313" key="1">
    <source>
        <dbReference type="EMBL" id="QXE07149.1"/>
    </source>
</evidence>